<gene>
    <name evidence="3" type="ORF">CZ787_00355</name>
</gene>
<keyword evidence="1" id="KW-0680">Restriction system</keyword>
<dbReference type="CDD" id="cd16961">
    <property type="entry name" value="RMtype1_S_TRD-CR_like"/>
    <property type="match status" value="1"/>
</dbReference>
<dbReference type="PANTHER" id="PTHR30408:SF12">
    <property type="entry name" value="TYPE I RESTRICTION ENZYME MJAVIII SPECIFICITY SUBUNIT"/>
    <property type="match status" value="1"/>
</dbReference>
<organism evidence="3 4">
    <name type="scientific">Halomonas citrativorans</name>
    <dbReference type="NCBI Taxonomy" id="2742612"/>
    <lineage>
        <taxon>Bacteria</taxon>
        <taxon>Pseudomonadati</taxon>
        <taxon>Pseudomonadota</taxon>
        <taxon>Gammaproteobacteria</taxon>
        <taxon>Oceanospirillales</taxon>
        <taxon>Halomonadaceae</taxon>
        <taxon>Halomonas</taxon>
    </lineage>
</organism>
<evidence type="ECO:0000256" key="2">
    <source>
        <dbReference type="ARBA" id="ARBA00023125"/>
    </source>
</evidence>
<name>A0A1R4HN25_9GAMM</name>
<dbReference type="GO" id="GO:0003677">
    <property type="term" value="F:DNA binding"/>
    <property type="evidence" value="ECO:0007669"/>
    <property type="project" value="UniProtKB-KW"/>
</dbReference>
<accession>A0A1R4HN25</accession>
<protein>
    <recommendedName>
        <fullName evidence="5">Type I restriction modification DNA specificity domain-containing protein</fullName>
    </recommendedName>
</protein>
<dbReference type="GO" id="GO:0009307">
    <property type="term" value="P:DNA restriction-modification system"/>
    <property type="evidence" value="ECO:0007669"/>
    <property type="project" value="UniProtKB-KW"/>
</dbReference>
<dbReference type="OrthoDB" id="5465337at2"/>
<evidence type="ECO:0008006" key="5">
    <source>
        <dbReference type="Google" id="ProtNLM"/>
    </source>
</evidence>
<dbReference type="Gene3D" id="3.90.220.20">
    <property type="entry name" value="DNA methylase specificity domains"/>
    <property type="match status" value="1"/>
</dbReference>
<dbReference type="EMBL" id="FUKM01000002">
    <property type="protein sequence ID" value="SJN08926.1"/>
    <property type="molecule type" value="Genomic_DNA"/>
</dbReference>
<reference evidence="3 4" key="1">
    <citation type="submission" date="2017-02" db="EMBL/GenBank/DDBJ databases">
        <authorList>
            <person name="Dridi B."/>
        </authorList>
    </citation>
    <scope>NUCLEOTIDE SEQUENCE [LARGE SCALE GENOMIC DNA]</scope>
    <source>
        <strain evidence="3 4">JB380</strain>
    </source>
</reference>
<dbReference type="RefSeq" id="WP_087105349.1">
    <property type="nucleotide sequence ID" value="NZ_FUKM01000002.1"/>
</dbReference>
<dbReference type="Proteomes" id="UP000196331">
    <property type="component" value="Unassembled WGS sequence"/>
</dbReference>
<comment type="caution">
    <text evidence="3">The sequence shown here is derived from an EMBL/GenBank/DDBJ whole genome shotgun (WGS) entry which is preliminary data.</text>
</comment>
<dbReference type="AlphaFoldDB" id="A0A1R4HN25"/>
<evidence type="ECO:0000313" key="4">
    <source>
        <dbReference type="Proteomes" id="UP000196331"/>
    </source>
</evidence>
<sequence>MNHQPKQTCLLKSIAAIQPGYPFRGKLELDSQGDAFVVQYRHIIVGETLHDQQGKTLDRVTLPGRKRPEYLRSGDLLFMAKGTRNDATVVRELPHNTVCTPNFYHIRLIPDAFNLMPEFLAWQLNHLDAQRYFAMCSQGSAAPSITKSQLGNLPIVVPPIQQQALMVKLADAATREQQLFNQLIENRQRMIDAAGYQLLRPDTTTGK</sequence>
<evidence type="ECO:0000313" key="3">
    <source>
        <dbReference type="EMBL" id="SJN08926.1"/>
    </source>
</evidence>
<dbReference type="InterPro" id="IPR052021">
    <property type="entry name" value="Type-I_RS_S_subunit"/>
</dbReference>
<keyword evidence="2" id="KW-0238">DNA-binding</keyword>
<dbReference type="SUPFAM" id="SSF116734">
    <property type="entry name" value="DNA methylase specificity domain"/>
    <property type="match status" value="1"/>
</dbReference>
<dbReference type="PANTHER" id="PTHR30408">
    <property type="entry name" value="TYPE-1 RESTRICTION ENZYME ECOKI SPECIFICITY PROTEIN"/>
    <property type="match status" value="1"/>
</dbReference>
<proteinExistence type="predicted"/>
<evidence type="ECO:0000256" key="1">
    <source>
        <dbReference type="ARBA" id="ARBA00022747"/>
    </source>
</evidence>
<dbReference type="InterPro" id="IPR044946">
    <property type="entry name" value="Restrct_endonuc_typeI_TRD_sf"/>
</dbReference>